<keyword evidence="2" id="KW-1185">Reference proteome</keyword>
<protein>
    <submittedName>
        <fullName evidence="1">Uncharacterized protein</fullName>
    </submittedName>
</protein>
<dbReference type="EMBL" id="OCNH01000003">
    <property type="protein sequence ID" value="SOD92224.1"/>
    <property type="molecule type" value="Genomic_DNA"/>
</dbReference>
<organism evidence="1 2">
    <name type="scientific">Spirosoma fluviale</name>
    <dbReference type="NCBI Taxonomy" id="1597977"/>
    <lineage>
        <taxon>Bacteria</taxon>
        <taxon>Pseudomonadati</taxon>
        <taxon>Bacteroidota</taxon>
        <taxon>Cytophagia</taxon>
        <taxon>Cytophagales</taxon>
        <taxon>Cytophagaceae</taxon>
        <taxon>Spirosoma</taxon>
    </lineage>
</organism>
<dbReference type="Proteomes" id="UP000219452">
    <property type="component" value="Unassembled WGS sequence"/>
</dbReference>
<accession>A0A286GB39</accession>
<evidence type="ECO:0000313" key="1">
    <source>
        <dbReference type="EMBL" id="SOD92224.1"/>
    </source>
</evidence>
<proteinExistence type="predicted"/>
<sequence length="120" mass="13812">MYYKTLLSETNRLVCVCYVVGVKLGGFFNNCQVVRHRGTIHSIQEGNLKIISWRKPKGIRYLGPSIGGQIGTLRLPNNRLRLAIGEKQRKLAFPRFVKSTAPFVKPERHFIKLYSLLLRQ</sequence>
<gene>
    <name evidence="1" type="ORF">SAMN06269250_3867</name>
</gene>
<name>A0A286GB39_9BACT</name>
<dbReference type="AlphaFoldDB" id="A0A286GB39"/>
<evidence type="ECO:0000313" key="2">
    <source>
        <dbReference type="Proteomes" id="UP000219452"/>
    </source>
</evidence>
<reference evidence="2" key="1">
    <citation type="submission" date="2017-09" db="EMBL/GenBank/DDBJ databases">
        <authorList>
            <person name="Varghese N."/>
            <person name="Submissions S."/>
        </authorList>
    </citation>
    <scope>NUCLEOTIDE SEQUENCE [LARGE SCALE GENOMIC DNA]</scope>
    <source>
        <strain evidence="2">DSM 29961</strain>
    </source>
</reference>